<organism evidence="1 2">
    <name type="scientific">Vaccinium darrowii</name>
    <dbReference type="NCBI Taxonomy" id="229202"/>
    <lineage>
        <taxon>Eukaryota</taxon>
        <taxon>Viridiplantae</taxon>
        <taxon>Streptophyta</taxon>
        <taxon>Embryophyta</taxon>
        <taxon>Tracheophyta</taxon>
        <taxon>Spermatophyta</taxon>
        <taxon>Magnoliopsida</taxon>
        <taxon>eudicotyledons</taxon>
        <taxon>Gunneridae</taxon>
        <taxon>Pentapetalae</taxon>
        <taxon>asterids</taxon>
        <taxon>Ericales</taxon>
        <taxon>Ericaceae</taxon>
        <taxon>Vaccinioideae</taxon>
        <taxon>Vaccinieae</taxon>
        <taxon>Vaccinium</taxon>
    </lineage>
</organism>
<accession>A0ACB7YQ23</accession>
<comment type="caution">
    <text evidence="1">The sequence shown here is derived from an EMBL/GenBank/DDBJ whole genome shotgun (WGS) entry which is preliminary data.</text>
</comment>
<proteinExistence type="predicted"/>
<gene>
    <name evidence="1" type="ORF">Vadar_022774</name>
</gene>
<reference evidence="1 2" key="1">
    <citation type="journal article" date="2021" name="Hortic Res">
        <title>High-quality reference genome and annotation aids understanding of berry development for evergreen blueberry (Vaccinium darrowii).</title>
        <authorList>
            <person name="Yu J."/>
            <person name="Hulse-Kemp A.M."/>
            <person name="Babiker E."/>
            <person name="Staton M."/>
        </authorList>
    </citation>
    <scope>NUCLEOTIDE SEQUENCE [LARGE SCALE GENOMIC DNA]</scope>
    <source>
        <strain evidence="2">cv. NJ 8807/NJ 8810</strain>
        <tissue evidence="1">Young leaf</tissue>
    </source>
</reference>
<keyword evidence="2" id="KW-1185">Reference proteome</keyword>
<sequence length="1080" mass="121892">MCTPQGIIDKLGGLAIDEAIKQGKYVLHYAKNIKNLQDEMRKLDGRRECIHIQVCEAIDGGKEIMPDVKTWQAEVDRLENDVDQLMGESSVKGNMHCTACSCPNIKWRYRLSKQAEKKIQDVKELIEKGHFEEIAHRKPPPPELEALSNENYVHFDSRRPIFNKIVHALEESSVNMIGVYGLGGVGKTTLALEVAEKMRRDGTFKQVSRATIPKGLTVEEIQSQLADGLNFKFDPNTDKMGSRAIQLWNKLTNGEKYLIILDDIWEKLDIKAIGIPITDVNKKCKVLLTSRDKDLLVIKMKADSFGIAELPEAEAWDLFKKKVGNFFESDPEINSIAHVVCKRCRGLPVAIIAIGAALEDKPVFAWKDALIKLERYELVEIEGIDPSVWASLRLSYDLLSPNAKSCFLLCSLFREDADIPIGDLTRHCLARRLLSRNPRTLEEVRNSVCTVIDALKSASLLSDGNRKNCVRIHDIIRDVGISIAREEKAFYVEHGALHWPENPIDGPPYSAISLIAGKIEVLPTKLTCPKLHTLMFENSKLLDLEVPDEFFSKVTQLSVLILTGMRMQQLPSSFGKLTKLRMLFLNECHLADISLLGDLNKELEVLRVRGSIIKALPPMSGQLTRLRVLDLEECKLKYLFSPTTARGLVHLEQLQVSSCEIMEGIVGFEGDVNEHVGEVKFVKLKQLKLENLPNLISFYAKKEKTRTTMESSSTYAQPLFNEKVIFPLLEKLRLHRVGYITEIWDKQSIAVLKEQGSFCQLMDVKVSNCAQLTHVFPFKMHALLKNLKELAVRKCGTMEGILEFEGETDEDGLNNEVCFSKLSTLKLWYLPNLVSFCTTNGNATILEQPLFNEKEVFWVDKTASGESGRSSGVLSGGSFSPRWAILGRQFASEFQPVFADSFVPFKRSKRTDHRFGVVRYANRDAADIAIVRLTVFGLRTKVSLLNLQEANEQDRSTTIFDSTKIIPEEIESKKDASEKRRRRRLFSDILNNDARDYLDVGLACSPSDSTHSSSDIHDASISTEDITRRIALIVVEIEDLVLAGKRCGLHFHENDGGALRKLMQMELEDQRLQIHNLIKL</sequence>
<name>A0ACB7YQ23_9ERIC</name>
<protein>
    <submittedName>
        <fullName evidence="1">Uncharacterized protein</fullName>
    </submittedName>
</protein>
<dbReference type="EMBL" id="CM037161">
    <property type="protein sequence ID" value="KAH7855237.1"/>
    <property type="molecule type" value="Genomic_DNA"/>
</dbReference>
<evidence type="ECO:0000313" key="1">
    <source>
        <dbReference type="EMBL" id="KAH7855237.1"/>
    </source>
</evidence>
<dbReference type="Proteomes" id="UP000828048">
    <property type="component" value="Chromosome 11"/>
</dbReference>
<evidence type="ECO:0000313" key="2">
    <source>
        <dbReference type="Proteomes" id="UP000828048"/>
    </source>
</evidence>